<keyword evidence="4 8" id="KW-0547">Nucleotide-binding</keyword>
<dbReference type="Proteomes" id="UP000463857">
    <property type="component" value="Chromosome"/>
</dbReference>
<comment type="subunit">
    <text evidence="8">Component of the replication restart primosome.</text>
</comment>
<gene>
    <name evidence="8" type="primary">priA</name>
    <name evidence="10" type="ORF">EK0264_00980</name>
</gene>
<feature type="domain" description="Primosomal protein N' 3' DNA-binding" evidence="9">
    <location>
        <begin position="21"/>
        <end position="119"/>
    </location>
</feature>
<feature type="binding site" evidence="8">
    <location>
        <position position="395"/>
    </location>
    <ligand>
        <name>Zn(2+)</name>
        <dbReference type="ChEBI" id="CHEBI:29105"/>
        <label>2</label>
    </ligand>
</feature>
<feature type="binding site" evidence="8">
    <location>
        <position position="426"/>
    </location>
    <ligand>
        <name>Zn(2+)</name>
        <dbReference type="ChEBI" id="CHEBI:29105"/>
        <label>1</label>
    </ligand>
</feature>
<evidence type="ECO:0000313" key="10">
    <source>
        <dbReference type="EMBL" id="QHB99011.1"/>
    </source>
</evidence>
<keyword evidence="7 8" id="KW-0238">DNA-binding</keyword>
<dbReference type="Gene3D" id="3.40.1440.60">
    <property type="entry name" value="PriA, 3(prime) DNA-binding domain"/>
    <property type="match status" value="1"/>
</dbReference>
<dbReference type="GO" id="GO:1990077">
    <property type="term" value="C:primosome complex"/>
    <property type="evidence" value="ECO:0007669"/>
    <property type="project" value="UniProtKB-UniRule"/>
</dbReference>
<reference evidence="10 11" key="1">
    <citation type="journal article" date="2018" name="Int. J. Syst. Evol. Microbiol.">
        <title>Epidermidibacterium keratini gen. nov., sp. nov., a member of the family Sporichthyaceae, isolated from keratin epidermis.</title>
        <authorList>
            <person name="Lee D.G."/>
            <person name="Trujillo M.E."/>
            <person name="Kang S."/>
            <person name="Nam J.J."/>
            <person name="Kim Y.J."/>
        </authorList>
    </citation>
    <scope>NUCLEOTIDE SEQUENCE [LARGE SCALE GENOMIC DNA]</scope>
    <source>
        <strain evidence="10 11">EPI-7</strain>
    </source>
</reference>
<feature type="binding site" evidence="8">
    <location>
        <position position="417"/>
    </location>
    <ligand>
        <name>Zn(2+)</name>
        <dbReference type="ChEBI" id="CHEBI:29105"/>
        <label>2</label>
    </ligand>
</feature>
<dbReference type="OrthoDB" id="3177118at2"/>
<comment type="function">
    <text evidence="8">Initiates the restart of stalled replication forks, which reloads the replicative helicase on sites other than the origin of replication. Recognizes and binds to abandoned replication forks and remodels them to uncover a helicase loading site. Promotes assembly of the primosome at these replication forks.</text>
</comment>
<dbReference type="KEGG" id="eke:EK0264_00980"/>
<dbReference type="InParanoid" id="A0A7L4YIH1"/>
<evidence type="ECO:0000256" key="2">
    <source>
        <dbReference type="ARBA" id="ARBA00022705"/>
    </source>
</evidence>
<evidence type="ECO:0000256" key="6">
    <source>
        <dbReference type="ARBA" id="ARBA00022840"/>
    </source>
</evidence>
<protein>
    <recommendedName>
        <fullName evidence="8">Probable replication restart protein PriA</fullName>
    </recommendedName>
    <alternativeName>
        <fullName evidence="8">Putative ATP-dependent DNA helicase PriA</fullName>
    </alternativeName>
</protein>
<dbReference type="GO" id="GO:0006302">
    <property type="term" value="P:double-strand break repair"/>
    <property type="evidence" value="ECO:0007669"/>
    <property type="project" value="InterPro"/>
</dbReference>
<organism evidence="10 11">
    <name type="scientific">Epidermidibacterium keratini</name>
    <dbReference type="NCBI Taxonomy" id="1891644"/>
    <lineage>
        <taxon>Bacteria</taxon>
        <taxon>Bacillati</taxon>
        <taxon>Actinomycetota</taxon>
        <taxon>Actinomycetes</taxon>
        <taxon>Sporichthyales</taxon>
        <taxon>Sporichthyaceae</taxon>
        <taxon>Epidermidibacterium</taxon>
    </lineage>
</organism>
<feature type="binding site" evidence="8">
    <location>
        <position position="389"/>
    </location>
    <ligand>
        <name>Zn(2+)</name>
        <dbReference type="ChEBI" id="CHEBI:29105"/>
        <label>1</label>
    </ligand>
</feature>
<dbReference type="GO" id="GO:0006310">
    <property type="term" value="P:DNA recombination"/>
    <property type="evidence" value="ECO:0007669"/>
    <property type="project" value="InterPro"/>
</dbReference>
<proteinExistence type="inferred from homology"/>
<dbReference type="Pfam" id="PF17764">
    <property type="entry name" value="PriA_3primeBD"/>
    <property type="match status" value="1"/>
</dbReference>
<dbReference type="InterPro" id="IPR042115">
    <property type="entry name" value="PriA_3primeBD_sf"/>
</dbReference>
<feature type="binding site" evidence="8">
    <location>
        <position position="386"/>
    </location>
    <ligand>
        <name>Zn(2+)</name>
        <dbReference type="ChEBI" id="CHEBI:29105"/>
        <label>1</label>
    </ligand>
</feature>
<keyword evidence="1 8" id="KW-0639">Primosome</keyword>
<keyword evidence="11" id="KW-1185">Reference proteome</keyword>
<name>A0A7L4YIH1_9ACTN</name>
<keyword evidence="6 8" id="KW-0067">ATP-binding</keyword>
<dbReference type="InterPro" id="IPR027417">
    <property type="entry name" value="P-loop_NTPase"/>
</dbReference>
<dbReference type="Gene3D" id="3.40.50.300">
    <property type="entry name" value="P-loop containing nucleotide triphosphate hydrolases"/>
    <property type="match status" value="1"/>
</dbReference>
<keyword evidence="2 8" id="KW-0235">DNA replication</keyword>
<dbReference type="GO" id="GO:0008270">
    <property type="term" value="F:zinc ion binding"/>
    <property type="evidence" value="ECO:0007669"/>
    <property type="project" value="UniProtKB-UniRule"/>
</dbReference>
<evidence type="ECO:0000256" key="7">
    <source>
        <dbReference type="ARBA" id="ARBA00023125"/>
    </source>
</evidence>
<feature type="binding site" evidence="8">
    <location>
        <position position="429"/>
    </location>
    <ligand>
        <name>Zn(2+)</name>
        <dbReference type="ChEBI" id="CHEBI:29105"/>
        <label>1</label>
    </ligand>
</feature>
<feature type="binding site" evidence="8">
    <location>
        <position position="398"/>
    </location>
    <ligand>
        <name>Zn(2+)</name>
        <dbReference type="ChEBI" id="CHEBI:29105"/>
        <label>2</label>
    </ligand>
</feature>
<dbReference type="AlphaFoldDB" id="A0A7L4YIH1"/>
<evidence type="ECO:0000256" key="4">
    <source>
        <dbReference type="ARBA" id="ARBA00022741"/>
    </source>
</evidence>
<dbReference type="InterPro" id="IPR041222">
    <property type="entry name" value="PriA_3primeBD"/>
</dbReference>
<accession>A0A7L4YIH1</accession>
<dbReference type="PANTHER" id="PTHR30580">
    <property type="entry name" value="PRIMOSOMAL PROTEIN N"/>
    <property type="match status" value="1"/>
</dbReference>
<comment type="cofactor">
    <cofactor evidence="8">
        <name>Zn(2+)</name>
        <dbReference type="ChEBI" id="CHEBI:29105"/>
    </cofactor>
    <text evidence="8">Binds 2 zinc ions per subunit.</text>
</comment>
<dbReference type="GO" id="GO:0043138">
    <property type="term" value="F:3'-5' DNA helicase activity"/>
    <property type="evidence" value="ECO:0007669"/>
    <property type="project" value="TreeGrafter"/>
</dbReference>
<dbReference type="GO" id="GO:0005524">
    <property type="term" value="F:ATP binding"/>
    <property type="evidence" value="ECO:0007669"/>
    <property type="project" value="UniProtKB-UniRule"/>
</dbReference>
<dbReference type="GO" id="GO:0006270">
    <property type="term" value="P:DNA replication initiation"/>
    <property type="evidence" value="ECO:0007669"/>
    <property type="project" value="TreeGrafter"/>
</dbReference>
<feature type="binding site" evidence="8">
    <location>
        <position position="414"/>
    </location>
    <ligand>
        <name>Zn(2+)</name>
        <dbReference type="ChEBI" id="CHEBI:29105"/>
        <label>2</label>
    </ligand>
</feature>
<dbReference type="RefSeq" id="WP_159542074.1">
    <property type="nucleotide sequence ID" value="NZ_CP047156.1"/>
</dbReference>
<evidence type="ECO:0000313" key="11">
    <source>
        <dbReference type="Proteomes" id="UP000463857"/>
    </source>
</evidence>
<keyword evidence="5 8" id="KW-0862">Zinc</keyword>
<keyword evidence="3 8" id="KW-0479">Metal-binding</keyword>
<dbReference type="EMBL" id="CP047156">
    <property type="protein sequence ID" value="QHB99011.1"/>
    <property type="molecule type" value="Genomic_DNA"/>
</dbReference>
<evidence type="ECO:0000256" key="5">
    <source>
        <dbReference type="ARBA" id="ARBA00022833"/>
    </source>
</evidence>
<dbReference type="FunCoup" id="A0A7L4YIH1">
    <property type="interactions" value="66"/>
</dbReference>
<dbReference type="InterPro" id="IPR005259">
    <property type="entry name" value="PriA"/>
</dbReference>
<evidence type="ECO:0000256" key="3">
    <source>
        <dbReference type="ARBA" id="ARBA00022723"/>
    </source>
</evidence>
<dbReference type="GO" id="GO:0003677">
    <property type="term" value="F:DNA binding"/>
    <property type="evidence" value="ECO:0007669"/>
    <property type="project" value="UniProtKB-UniRule"/>
</dbReference>
<comment type="similarity">
    <text evidence="8">Belongs to the helicase family. PriA subfamily.</text>
</comment>
<dbReference type="GO" id="GO:0006269">
    <property type="term" value="P:DNA replication, synthesis of primer"/>
    <property type="evidence" value="ECO:0007669"/>
    <property type="project" value="UniProtKB-KW"/>
</dbReference>
<evidence type="ECO:0000259" key="9">
    <source>
        <dbReference type="Pfam" id="PF17764"/>
    </source>
</evidence>
<evidence type="ECO:0000256" key="8">
    <source>
        <dbReference type="HAMAP-Rule" id="MF_00983"/>
    </source>
</evidence>
<comment type="caution">
    <text evidence="8">As this protein does not have any detectable helicase domains, it probably does not have helicase activity.</text>
</comment>
<dbReference type="PANTHER" id="PTHR30580:SF0">
    <property type="entry name" value="PRIMOSOMAL PROTEIN N"/>
    <property type="match status" value="1"/>
</dbReference>
<evidence type="ECO:0000256" key="1">
    <source>
        <dbReference type="ARBA" id="ARBA00022515"/>
    </source>
</evidence>
<sequence>MSEPPVDVSPAPAAGGTVASVYVDVPLAHLDQLFDYRIPEEYAEQVTPGIKVRVRFAGRLVDAYVMAVGEQSEHEGKLATIERVVSAQPVLTEETAALFRAVADRWAGMFIDVARLGVPPRNAGAEKTAERECPAYSPPSPAYWDVYSPGFLTALAQRRGVRAVWSALPGEDWPRRLAEAAAATAAAGHGAVLVAPDVKDVARIAAELDDLVGGDGYVELHAGLGPQARYRRFLKCLRGEVRIAVGTRSAVYAPVADLGLIAIWDDGDDLYDEPRAPYPHTRDVAVLRAHRTGSSAIIGASTQSVAATSLVRRGWARPLRAPLTTVRERMPRVIASGDDVFLKSDEAAHTARMPTVAIQAARRAVEADLPVLVQVPRRGYLPSLACLRCHTPARCRHCGGPLALHSADDEFGFCRWCGKSATGWSCVVCGANRFRASIIGARRTAEEIGRMLPGVPVVQSAGDHVKPAIDPGARLVICTPGAEPVVDGGYGAVLLLDGWALLSRAELSAPEEALRRWMNAAALARSNADGGRVVVMAPGAVPTVQALVRWDAPWLAEREYDERAALRFPPTVRMASLVGDPSAIESATGAGLPGSAEILGPVEDPRSPGLERILVRTPLSDGDELARALRVAKATRSAKKASDKLTVKLDPTELL</sequence>
<dbReference type="SUPFAM" id="SSF52540">
    <property type="entry name" value="P-loop containing nucleoside triphosphate hydrolases"/>
    <property type="match status" value="1"/>
</dbReference>
<dbReference type="HAMAP" id="MF_00983">
    <property type="entry name" value="PriA"/>
    <property type="match status" value="1"/>
</dbReference>